<evidence type="ECO:0000256" key="4">
    <source>
        <dbReference type="ARBA" id="ARBA00023274"/>
    </source>
</evidence>
<dbReference type="GO" id="GO:1990904">
    <property type="term" value="C:ribonucleoprotein complex"/>
    <property type="evidence" value="ECO:0007669"/>
    <property type="project" value="UniProtKB-KW"/>
</dbReference>
<keyword evidence="4 6" id="KW-0687">Ribonucleoprotein</keyword>
<dbReference type="GO" id="GO:0003735">
    <property type="term" value="F:structural constituent of ribosome"/>
    <property type="evidence" value="ECO:0007669"/>
    <property type="project" value="InterPro"/>
</dbReference>
<evidence type="ECO:0000313" key="7">
    <source>
        <dbReference type="EMBL" id="OGG01364.1"/>
    </source>
</evidence>
<sequence>MPIIARAVKKLRHDRKTTAHNARLREMLRTAVKTARKSPSKKNLSNAFKNLDKGVKTGIIHRNKSARLKSRLAVLLAK</sequence>
<dbReference type="InterPro" id="IPR002583">
    <property type="entry name" value="Ribosomal_bS20"/>
</dbReference>
<dbReference type="Pfam" id="PF01649">
    <property type="entry name" value="Ribosomal_S20p"/>
    <property type="match status" value="1"/>
</dbReference>
<dbReference type="NCBIfam" id="TIGR00029">
    <property type="entry name" value="S20"/>
    <property type="match status" value="1"/>
</dbReference>
<evidence type="ECO:0000256" key="3">
    <source>
        <dbReference type="ARBA" id="ARBA00022980"/>
    </source>
</evidence>
<dbReference type="GO" id="GO:0005840">
    <property type="term" value="C:ribosome"/>
    <property type="evidence" value="ECO:0007669"/>
    <property type="project" value="UniProtKB-KW"/>
</dbReference>
<reference evidence="7 8" key="1">
    <citation type="journal article" date="2016" name="Nat. Commun.">
        <title>Thousands of microbial genomes shed light on interconnected biogeochemical processes in an aquifer system.</title>
        <authorList>
            <person name="Anantharaman K."/>
            <person name="Brown C.T."/>
            <person name="Hug L.A."/>
            <person name="Sharon I."/>
            <person name="Castelle C.J."/>
            <person name="Probst A.J."/>
            <person name="Thomas B.C."/>
            <person name="Singh A."/>
            <person name="Wilkins M.J."/>
            <person name="Karaoz U."/>
            <person name="Brodie E.L."/>
            <person name="Williams K.H."/>
            <person name="Hubbard S.S."/>
            <person name="Banfield J.F."/>
        </authorList>
    </citation>
    <scope>NUCLEOTIDE SEQUENCE [LARGE SCALE GENOMIC DNA]</scope>
</reference>
<evidence type="ECO:0000256" key="1">
    <source>
        <dbReference type="ARBA" id="ARBA00022730"/>
    </source>
</evidence>
<organism evidence="7 8">
    <name type="scientific">Candidatus Gottesmanbacteria bacterium RBG_16_52_11</name>
    <dbReference type="NCBI Taxonomy" id="1798374"/>
    <lineage>
        <taxon>Bacteria</taxon>
        <taxon>Candidatus Gottesmaniibacteriota</taxon>
    </lineage>
</organism>
<dbReference type="GO" id="GO:0019843">
    <property type="term" value="F:rRNA binding"/>
    <property type="evidence" value="ECO:0007669"/>
    <property type="project" value="UniProtKB-UniRule"/>
</dbReference>
<evidence type="ECO:0000256" key="6">
    <source>
        <dbReference type="HAMAP-Rule" id="MF_00500"/>
    </source>
</evidence>
<dbReference type="SUPFAM" id="SSF46992">
    <property type="entry name" value="Ribosomal protein S20"/>
    <property type="match status" value="1"/>
</dbReference>
<name>A0A1F5YMN1_9BACT</name>
<dbReference type="EMBL" id="MFJD01000016">
    <property type="protein sequence ID" value="OGG01364.1"/>
    <property type="molecule type" value="Genomic_DNA"/>
</dbReference>
<comment type="caution">
    <text evidence="7">The sequence shown here is derived from an EMBL/GenBank/DDBJ whole genome shotgun (WGS) entry which is preliminary data.</text>
</comment>
<comment type="function">
    <text evidence="6">Binds directly to 16S ribosomal RNA.</text>
</comment>
<dbReference type="Proteomes" id="UP000178448">
    <property type="component" value="Unassembled WGS sequence"/>
</dbReference>
<dbReference type="GO" id="GO:0006412">
    <property type="term" value="P:translation"/>
    <property type="evidence" value="ECO:0007669"/>
    <property type="project" value="UniProtKB-UniRule"/>
</dbReference>
<dbReference type="Gene3D" id="1.20.58.110">
    <property type="entry name" value="Ribosomal protein S20"/>
    <property type="match status" value="1"/>
</dbReference>
<evidence type="ECO:0000256" key="5">
    <source>
        <dbReference type="ARBA" id="ARBA00035136"/>
    </source>
</evidence>
<dbReference type="AlphaFoldDB" id="A0A1F5YMN1"/>
<keyword evidence="3 6" id="KW-0689">Ribosomal protein</keyword>
<gene>
    <name evidence="6" type="primary">rpsT</name>
    <name evidence="7" type="ORF">A2Z33_02335</name>
</gene>
<protein>
    <recommendedName>
        <fullName evidence="5 6">Small ribosomal subunit protein bS20</fullName>
    </recommendedName>
</protein>
<accession>A0A1F5YMN1</accession>
<comment type="similarity">
    <text evidence="6">Belongs to the bacterial ribosomal protein bS20 family.</text>
</comment>
<evidence type="ECO:0000256" key="2">
    <source>
        <dbReference type="ARBA" id="ARBA00022884"/>
    </source>
</evidence>
<proteinExistence type="inferred from homology"/>
<keyword evidence="1 6" id="KW-0699">rRNA-binding</keyword>
<dbReference type="STRING" id="1798374.A2Z33_02335"/>
<dbReference type="HAMAP" id="MF_00500">
    <property type="entry name" value="Ribosomal_bS20"/>
    <property type="match status" value="1"/>
</dbReference>
<evidence type="ECO:0000313" key="8">
    <source>
        <dbReference type="Proteomes" id="UP000178448"/>
    </source>
</evidence>
<dbReference type="InterPro" id="IPR036510">
    <property type="entry name" value="Ribosomal_bS20_sf"/>
</dbReference>
<keyword evidence="2 6" id="KW-0694">RNA-binding</keyword>